<organism evidence="4 5">
    <name type="scientific">Bdellovibrio reynosensis</name>
    <dbReference type="NCBI Taxonomy" id="2835041"/>
    <lineage>
        <taxon>Bacteria</taxon>
        <taxon>Pseudomonadati</taxon>
        <taxon>Bdellovibrionota</taxon>
        <taxon>Bdellovibrionia</taxon>
        <taxon>Bdellovibrionales</taxon>
        <taxon>Pseudobdellovibrionaceae</taxon>
        <taxon>Bdellovibrio</taxon>
    </lineage>
</organism>
<dbReference type="Pfam" id="PF01593">
    <property type="entry name" value="Amino_oxidase"/>
    <property type="match status" value="1"/>
</dbReference>
<dbReference type="RefSeq" id="WP_243537849.1">
    <property type="nucleotide sequence ID" value="NZ_CP093442.1"/>
</dbReference>
<reference evidence="4" key="1">
    <citation type="submission" date="2022-03" db="EMBL/GenBank/DDBJ databases">
        <title>Genome Identification and Characterization of new species Bdellovibrio reynosense LBG001 sp. nov. from a Mexico soil sample.</title>
        <authorList>
            <person name="Camilli A."/>
            <person name="Ajao Y."/>
            <person name="Guo X."/>
        </authorList>
    </citation>
    <scope>NUCLEOTIDE SEQUENCE</scope>
    <source>
        <strain evidence="4">LBG001</strain>
    </source>
</reference>
<dbReference type="PANTHER" id="PTHR42923">
    <property type="entry name" value="PROTOPORPHYRINOGEN OXIDASE"/>
    <property type="match status" value="1"/>
</dbReference>
<dbReference type="EMBL" id="CP093442">
    <property type="protein sequence ID" value="UOF01409.1"/>
    <property type="molecule type" value="Genomic_DNA"/>
</dbReference>
<dbReference type="InterPro" id="IPR050464">
    <property type="entry name" value="Zeta_carotene_desat/Oxidored"/>
</dbReference>
<sequence>MQRRDFIKSSLSIAAISSLPTRGIAQGSSWVSKKLTDDLPIAKVDAGQNNSLDFNGDNIDRPHDILWNIDGYIEKQGGEPSVTEEFEVAVIGGGISGLSAAYYLRNKKMVLLEQDTRLGGNSKGELYKDACYSIGAAYICEPAQEAPLAGLLNELGIADKARRETSEETSVFFKNAIKSPFWQGATAPGAEADFKKLHKRLVEIYNEADFSFEGDFAKEYDQLTVDEWVAKEFGDLHPHLKEYMQLYGWSSFCGSTEELSAFQYLGFLSAETGAILAFPGGNSYIAHKMAQQTRKEAGENSLRTGCMVLRVQTDKDSVTVLYVDEMNVLKKIRAKHAIMACPKFVARRLLPEMSDDQSTAAKFLPYRAYLVGNVLTKKPIQSPSFELYCLQGNVPPAPTPMKRGDRNFSDVCFGSWAQQDKTEHGVLTLYHGIPYDGARQFLFNPNSHDKYKNKYLADVGPVLASLNLTAQDIHGIRLTRWGHAVPLSQKGLISSGSAKKAAAPIGQRIHFANQDNWMTPCFEAGLQAAIEACQAIAAVK</sequence>
<evidence type="ECO:0000313" key="4">
    <source>
        <dbReference type="EMBL" id="UOF01409.1"/>
    </source>
</evidence>
<evidence type="ECO:0000259" key="3">
    <source>
        <dbReference type="Pfam" id="PF01593"/>
    </source>
</evidence>
<dbReference type="InterPro" id="IPR036188">
    <property type="entry name" value="FAD/NAD-bd_sf"/>
</dbReference>
<feature type="domain" description="Amine oxidase" evidence="3">
    <location>
        <begin position="95"/>
        <end position="536"/>
    </location>
</feature>
<evidence type="ECO:0000256" key="1">
    <source>
        <dbReference type="ARBA" id="ARBA00001974"/>
    </source>
</evidence>
<evidence type="ECO:0000313" key="5">
    <source>
        <dbReference type="Proteomes" id="UP000830116"/>
    </source>
</evidence>
<dbReference type="Gene3D" id="3.50.50.60">
    <property type="entry name" value="FAD/NAD(P)-binding domain"/>
    <property type="match status" value="1"/>
</dbReference>
<keyword evidence="5" id="KW-1185">Reference proteome</keyword>
<name>A0ABY4CAA5_9BACT</name>
<keyword evidence="2" id="KW-0560">Oxidoreductase</keyword>
<comment type="cofactor">
    <cofactor evidence="1">
        <name>FAD</name>
        <dbReference type="ChEBI" id="CHEBI:57692"/>
    </cofactor>
</comment>
<evidence type="ECO:0000256" key="2">
    <source>
        <dbReference type="ARBA" id="ARBA00023002"/>
    </source>
</evidence>
<accession>A0ABY4CAA5</accession>
<dbReference type="Proteomes" id="UP000830116">
    <property type="component" value="Chromosome"/>
</dbReference>
<dbReference type="InterPro" id="IPR002937">
    <property type="entry name" value="Amino_oxidase"/>
</dbReference>
<dbReference type="SUPFAM" id="SSF51905">
    <property type="entry name" value="FAD/NAD(P)-binding domain"/>
    <property type="match status" value="1"/>
</dbReference>
<dbReference type="PRINTS" id="PR00757">
    <property type="entry name" value="AMINEOXDASEF"/>
</dbReference>
<proteinExistence type="predicted"/>
<dbReference type="PANTHER" id="PTHR42923:SF3">
    <property type="entry name" value="PROTOPORPHYRINOGEN OXIDASE"/>
    <property type="match status" value="1"/>
</dbReference>
<gene>
    <name evidence="4" type="ORF">MNR06_00385</name>
</gene>
<dbReference type="InterPro" id="IPR001613">
    <property type="entry name" value="Flavin_amine_oxidase"/>
</dbReference>
<protein>
    <submittedName>
        <fullName evidence="4">FAD-dependent oxidoreductase</fullName>
    </submittedName>
</protein>